<dbReference type="EMBL" id="JAAAIL010002726">
    <property type="protein sequence ID" value="KAG0254981.1"/>
    <property type="molecule type" value="Genomic_DNA"/>
</dbReference>
<comment type="caution">
    <text evidence="2">The sequence shown here is derived from an EMBL/GenBank/DDBJ whole genome shotgun (WGS) entry which is preliminary data.</text>
</comment>
<accession>A0AAD4D1T2</accession>
<evidence type="ECO:0000313" key="2">
    <source>
        <dbReference type="EMBL" id="KAG0254981.1"/>
    </source>
</evidence>
<reference evidence="2" key="1">
    <citation type="journal article" date="2020" name="Fungal Divers.">
        <title>Resolving the Mortierellaceae phylogeny through synthesis of multi-gene phylogenetics and phylogenomics.</title>
        <authorList>
            <person name="Vandepol N."/>
            <person name="Liber J."/>
            <person name="Desiro A."/>
            <person name="Na H."/>
            <person name="Kennedy M."/>
            <person name="Barry K."/>
            <person name="Grigoriev I.V."/>
            <person name="Miller A.N."/>
            <person name="O'Donnell K."/>
            <person name="Stajich J.E."/>
            <person name="Bonito G."/>
        </authorList>
    </citation>
    <scope>NUCLEOTIDE SEQUENCE</scope>
    <source>
        <strain evidence="2">NRRL 28262</strain>
    </source>
</reference>
<dbReference type="AlphaFoldDB" id="A0AAD4D1T2"/>
<evidence type="ECO:0008006" key="4">
    <source>
        <dbReference type="Google" id="ProtNLM"/>
    </source>
</evidence>
<proteinExistence type="predicted"/>
<protein>
    <recommendedName>
        <fullName evidence="4">F-box domain-containing protein</fullName>
    </recommendedName>
</protein>
<feature type="compositionally biased region" description="Low complexity" evidence="1">
    <location>
        <begin position="84"/>
        <end position="106"/>
    </location>
</feature>
<feature type="non-terminal residue" evidence="2">
    <location>
        <position position="136"/>
    </location>
</feature>
<gene>
    <name evidence="2" type="ORF">BGZ95_005890</name>
</gene>
<name>A0AAD4D1T2_9FUNG</name>
<keyword evidence="3" id="KW-1185">Reference proteome</keyword>
<feature type="region of interest" description="Disordered" evidence="1">
    <location>
        <begin position="84"/>
        <end position="109"/>
    </location>
</feature>
<evidence type="ECO:0000256" key="1">
    <source>
        <dbReference type="SAM" id="MobiDB-lite"/>
    </source>
</evidence>
<organism evidence="2 3">
    <name type="scientific">Linnemannia exigua</name>
    <dbReference type="NCBI Taxonomy" id="604196"/>
    <lineage>
        <taxon>Eukaryota</taxon>
        <taxon>Fungi</taxon>
        <taxon>Fungi incertae sedis</taxon>
        <taxon>Mucoromycota</taxon>
        <taxon>Mortierellomycotina</taxon>
        <taxon>Mortierellomycetes</taxon>
        <taxon>Mortierellales</taxon>
        <taxon>Mortierellaceae</taxon>
        <taxon>Linnemannia</taxon>
    </lineage>
</organism>
<dbReference type="Proteomes" id="UP001194580">
    <property type="component" value="Unassembled WGS sequence"/>
</dbReference>
<evidence type="ECO:0000313" key="3">
    <source>
        <dbReference type="Proteomes" id="UP001194580"/>
    </source>
</evidence>
<sequence length="136" mass="15011">MDSPTLPPECMEMILQYLWDDPSTLSQLSLCSRTSFNLIIPILYKSPFRLIADHRAWSSEYKSLQTARLVRLLYACSVANTTTFGSGSSSSSSAHPTSSTSPATSSNGEALFQGPADWPELPSPLSTDYLFHYTHQ</sequence>